<organism evidence="2 3">
    <name type="scientific">Brevibacillus formosus</name>
    <dbReference type="NCBI Taxonomy" id="54913"/>
    <lineage>
        <taxon>Bacteria</taxon>
        <taxon>Bacillati</taxon>
        <taxon>Bacillota</taxon>
        <taxon>Bacilli</taxon>
        <taxon>Bacillales</taxon>
        <taxon>Paenibacillaceae</taxon>
        <taxon>Brevibacillus</taxon>
    </lineage>
</organism>
<gene>
    <name evidence="2" type="ORF">BFO01nite_34570</name>
</gene>
<dbReference type="Proteomes" id="UP000319498">
    <property type="component" value="Unassembled WGS sequence"/>
</dbReference>
<dbReference type="EMBL" id="BJOL01000019">
    <property type="protein sequence ID" value="GED59325.1"/>
    <property type="molecule type" value="Genomic_DNA"/>
</dbReference>
<sequence length="217" mass="24930">MPFLEEDSENMLAEDTKMKDLQRNVVAWIVGGGQIPPFPTSTNYIIIGYNSIILLFAKRGIHNAMFNERKALQMTLQAMLEQRMALRRQYVDQDKQLGADIKQLLSRIRELDNEAGIGEEVSQDDVAMSTEEYSDDVMKRMKVRKAHIRHDYVEVAKHIENLLRESMSPMSLADLCSVLKARHQVEFASPYIGVQKSLKYLPQVKVEKDGRKLIFSL</sequence>
<keyword evidence="3" id="KW-1185">Reference proteome</keyword>
<name>A0ABQ0T867_9BACL</name>
<proteinExistence type="predicted"/>
<evidence type="ECO:0000313" key="2">
    <source>
        <dbReference type="EMBL" id="GED59325.1"/>
    </source>
</evidence>
<accession>A0ABQ0T867</accession>
<keyword evidence="1" id="KW-0175">Coiled coil</keyword>
<evidence type="ECO:0000256" key="1">
    <source>
        <dbReference type="SAM" id="Coils"/>
    </source>
</evidence>
<reference evidence="2 3" key="1">
    <citation type="submission" date="2019-06" db="EMBL/GenBank/DDBJ databases">
        <title>Whole genome shotgun sequence of Brevibacillus formosus NBRC 15716.</title>
        <authorList>
            <person name="Hosoyama A."/>
            <person name="Uohara A."/>
            <person name="Ohji S."/>
            <person name="Ichikawa N."/>
        </authorList>
    </citation>
    <scope>NUCLEOTIDE SEQUENCE [LARGE SCALE GENOMIC DNA]</scope>
    <source>
        <strain evidence="2 3">NBRC 15716</strain>
    </source>
</reference>
<protein>
    <submittedName>
        <fullName evidence="2">Uncharacterized protein</fullName>
    </submittedName>
</protein>
<comment type="caution">
    <text evidence="2">The sequence shown here is derived from an EMBL/GenBank/DDBJ whole genome shotgun (WGS) entry which is preliminary data.</text>
</comment>
<feature type="coiled-coil region" evidence="1">
    <location>
        <begin position="69"/>
        <end position="114"/>
    </location>
</feature>
<evidence type="ECO:0000313" key="3">
    <source>
        <dbReference type="Proteomes" id="UP000319498"/>
    </source>
</evidence>